<organism evidence="10 11">
    <name type="scientific">Streptomyces camponoticapitis</name>
    <dbReference type="NCBI Taxonomy" id="1616125"/>
    <lineage>
        <taxon>Bacteria</taxon>
        <taxon>Bacillati</taxon>
        <taxon>Actinomycetota</taxon>
        <taxon>Actinomycetes</taxon>
        <taxon>Kitasatosporales</taxon>
        <taxon>Streptomycetaceae</taxon>
        <taxon>Streptomyces</taxon>
    </lineage>
</organism>
<feature type="domain" description="ABC3 transporter permease C-terminal" evidence="9">
    <location>
        <begin position="280"/>
        <end position="400"/>
    </location>
</feature>
<feature type="transmembrane region" description="Helical" evidence="8">
    <location>
        <begin position="502"/>
        <end position="521"/>
    </location>
</feature>
<feature type="transmembrane region" description="Helical" evidence="8">
    <location>
        <begin position="776"/>
        <end position="803"/>
    </location>
</feature>
<feature type="transmembrane region" description="Helical" evidence="8">
    <location>
        <begin position="823"/>
        <end position="849"/>
    </location>
</feature>
<evidence type="ECO:0000256" key="6">
    <source>
        <dbReference type="ARBA" id="ARBA00038076"/>
    </source>
</evidence>
<keyword evidence="4 8" id="KW-1133">Transmembrane helix</keyword>
<dbReference type="RefSeq" id="WP_189108980.1">
    <property type="nucleotide sequence ID" value="NZ_BMMV01000013.1"/>
</dbReference>
<dbReference type="Proteomes" id="UP000660265">
    <property type="component" value="Unassembled WGS sequence"/>
</dbReference>
<keyword evidence="11" id="KW-1185">Reference proteome</keyword>
<dbReference type="Pfam" id="PF02687">
    <property type="entry name" value="FtsX"/>
    <property type="match status" value="2"/>
</dbReference>
<feature type="domain" description="ABC3 transporter permease C-terminal" evidence="9">
    <location>
        <begin position="735"/>
        <end position="851"/>
    </location>
</feature>
<feature type="transmembrane region" description="Helical" evidence="8">
    <location>
        <begin position="458"/>
        <end position="481"/>
    </location>
</feature>
<evidence type="ECO:0000256" key="1">
    <source>
        <dbReference type="ARBA" id="ARBA00004651"/>
    </source>
</evidence>
<feature type="transmembrane region" description="Helical" evidence="8">
    <location>
        <begin position="375"/>
        <end position="395"/>
    </location>
</feature>
<evidence type="ECO:0000313" key="11">
    <source>
        <dbReference type="Proteomes" id="UP000660265"/>
    </source>
</evidence>
<evidence type="ECO:0000259" key="9">
    <source>
        <dbReference type="Pfam" id="PF02687"/>
    </source>
</evidence>
<dbReference type="PANTHER" id="PTHR30572">
    <property type="entry name" value="MEMBRANE COMPONENT OF TRANSPORTER-RELATED"/>
    <property type="match status" value="1"/>
</dbReference>
<keyword evidence="5 8" id="KW-0472">Membrane</keyword>
<evidence type="ECO:0000256" key="5">
    <source>
        <dbReference type="ARBA" id="ARBA00023136"/>
    </source>
</evidence>
<feature type="transmembrane region" description="Helical" evidence="8">
    <location>
        <begin position="328"/>
        <end position="355"/>
    </location>
</feature>
<feature type="region of interest" description="Disordered" evidence="7">
    <location>
        <begin position="233"/>
        <end position="265"/>
    </location>
</feature>
<accession>A0ABQ2EBH7</accession>
<comment type="caution">
    <text evidence="10">The sequence shown here is derived from an EMBL/GenBank/DDBJ whole genome shotgun (WGS) entry which is preliminary data.</text>
</comment>
<keyword evidence="2" id="KW-1003">Cell membrane</keyword>
<evidence type="ECO:0000256" key="7">
    <source>
        <dbReference type="SAM" id="MobiDB-lite"/>
    </source>
</evidence>
<sequence>MLRLTLQGMRARWVTFTGSFVALALGVGLIAATGLALAATFQAPHRGPERFAAAPVVVRASDTLRVSTPAGERTQRLTDPRPVPDGLAAALARLGPTVEDRTFPVSLADASLGGGIDSGDGAGAVGHPWSVAAATPYRLTDGRAPATAEEIVVAVAPATRARSGGGVEVGDRVRVRTPAGTGSRTVVGTVGATDFENPMFFTDAEAAQLSPRIDALVVHVDATAVRKAVRATAGTQASDTPAGSGPGFEVLTGGERRRADPDPDRDSEALVAVNALLGTAAGITCFVSVFVVASTFAFAVAQRRREFGLLRTAGATPRQIRRTVFAEAVLVAVPASAAGCLLGDMGAPPLAAWLVDNAIAPPWFAIGDQTWPLHTAFWTGLCVAMAGVLTSSWRAGRIKPTEALREAAVDSGAMPPSRRLLGALVLLAGLGLLVWSLATDPGEALKRKTYITRPMLLIVGFALYAPVLVPPVVRLVTWLPARLPGATGLLARQNAATGVRRTAAVAAPVLITVALAASLLGTTATISEAKSTEAAAQTSADYVVTAPGEEGALPDAFVTRARSIPGTAVSASRATAVTVLEEDVALVTTEARAVDPADLAAVARLPVASGRVADLDDGGIVVNEEWLEGTVGQRVRVWLGDGREATLRIVAVLRTGTGDNGVYVTPRNAPGATVDRVDIKLRDGADGADGADVAAVDAALREAGRATGTAVLTKDAWVQRSHPRSSESTRLGMLLILGIALLYTGIALVNTLVMATSDRVGDLAVLRLTGATKPQVLRLVAAEALVVVAVGSLLGAAVAGLNLLGLRGALALLSVRSPLVVPWGSLGAMVAASAVLAVVAAVVPALAALRTRPVEVAGTRE</sequence>
<evidence type="ECO:0000256" key="8">
    <source>
        <dbReference type="SAM" id="Phobius"/>
    </source>
</evidence>
<comment type="subcellular location">
    <subcellularLocation>
        <location evidence="1">Cell membrane</location>
        <topology evidence="1">Multi-pass membrane protein</topology>
    </subcellularLocation>
</comment>
<protein>
    <recommendedName>
        <fullName evidence="9">ABC3 transporter permease C-terminal domain-containing protein</fullName>
    </recommendedName>
</protein>
<feature type="transmembrane region" description="Helical" evidence="8">
    <location>
        <begin position="420"/>
        <end position="438"/>
    </location>
</feature>
<reference evidence="11" key="1">
    <citation type="journal article" date="2019" name="Int. J. Syst. Evol. Microbiol.">
        <title>The Global Catalogue of Microorganisms (GCM) 10K type strain sequencing project: providing services to taxonomists for standard genome sequencing and annotation.</title>
        <authorList>
            <consortium name="The Broad Institute Genomics Platform"/>
            <consortium name="The Broad Institute Genome Sequencing Center for Infectious Disease"/>
            <person name="Wu L."/>
            <person name="Ma J."/>
        </authorList>
    </citation>
    <scope>NUCLEOTIDE SEQUENCE [LARGE SCALE GENOMIC DNA]</scope>
    <source>
        <strain evidence="11">CGMCC 4.7275</strain>
    </source>
</reference>
<dbReference type="EMBL" id="BMMV01000013">
    <property type="protein sequence ID" value="GGK05195.1"/>
    <property type="molecule type" value="Genomic_DNA"/>
</dbReference>
<gene>
    <name evidence="10" type="ORF">GCM10011583_41120</name>
</gene>
<name>A0ABQ2EBH7_9ACTN</name>
<comment type="similarity">
    <text evidence="6">Belongs to the ABC-4 integral membrane protein family.</text>
</comment>
<dbReference type="InterPro" id="IPR050250">
    <property type="entry name" value="Macrolide_Exporter_MacB"/>
</dbReference>
<evidence type="ECO:0000256" key="4">
    <source>
        <dbReference type="ARBA" id="ARBA00022989"/>
    </source>
</evidence>
<dbReference type="PANTHER" id="PTHR30572:SF4">
    <property type="entry name" value="ABC TRANSPORTER PERMEASE YTRF"/>
    <property type="match status" value="1"/>
</dbReference>
<feature type="compositionally biased region" description="Basic and acidic residues" evidence="7">
    <location>
        <begin position="254"/>
        <end position="265"/>
    </location>
</feature>
<feature type="transmembrane region" description="Helical" evidence="8">
    <location>
        <begin position="275"/>
        <end position="301"/>
    </location>
</feature>
<proteinExistence type="inferred from homology"/>
<evidence type="ECO:0000256" key="3">
    <source>
        <dbReference type="ARBA" id="ARBA00022692"/>
    </source>
</evidence>
<dbReference type="InterPro" id="IPR003838">
    <property type="entry name" value="ABC3_permease_C"/>
</dbReference>
<feature type="transmembrane region" description="Helical" evidence="8">
    <location>
        <begin position="731"/>
        <end position="755"/>
    </location>
</feature>
<evidence type="ECO:0000256" key="2">
    <source>
        <dbReference type="ARBA" id="ARBA00022475"/>
    </source>
</evidence>
<evidence type="ECO:0000313" key="10">
    <source>
        <dbReference type="EMBL" id="GGK05195.1"/>
    </source>
</evidence>
<keyword evidence="3 8" id="KW-0812">Transmembrane</keyword>